<evidence type="ECO:0000313" key="2">
    <source>
        <dbReference type="EMBL" id="KEQ18356.1"/>
    </source>
</evidence>
<dbReference type="STRING" id="1137799.GZ78_12665"/>
<comment type="caution">
    <text evidence="2">The sequence shown here is derived from an EMBL/GenBank/DDBJ whole genome shotgun (WGS) entry which is preliminary data.</text>
</comment>
<dbReference type="RefSeq" id="WP_034835590.1">
    <property type="nucleotide sequence ID" value="NZ_JOKH01000002.1"/>
</dbReference>
<dbReference type="Gene3D" id="1.10.150.690">
    <property type="entry name" value="DUF2063"/>
    <property type="match status" value="1"/>
</dbReference>
<dbReference type="OrthoDB" id="4146344at2"/>
<gene>
    <name evidence="2" type="ORF">GZ78_12665</name>
</gene>
<dbReference type="AlphaFoldDB" id="A0A081NIT3"/>
<dbReference type="InterPro" id="IPR018640">
    <property type="entry name" value="DUF2063"/>
</dbReference>
<dbReference type="InterPro" id="IPR044922">
    <property type="entry name" value="DUF2063_N_sf"/>
</dbReference>
<accession>A0A081NIT3</accession>
<dbReference type="Pfam" id="PF09836">
    <property type="entry name" value="DUF2063"/>
    <property type="match status" value="1"/>
</dbReference>
<name>A0A081NIT3_9GAMM</name>
<dbReference type="Proteomes" id="UP000028073">
    <property type="component" value="Unassembled WGS sequence"/>
</dbReference>
<sequence length="252" mass="28844">MKLEQLQNEMLNWIQSNTSEPAPDCIQAACALTPEQGLNVYRNSIHEVTIRALKLTFPVTHRLLGEECFRGTLSQYIRHADFSDHSLENVGQDLHEYVARLPELEQLVYLPDLILLELRIHQCELQPESPSMSLDEIQTAIQQGTASQFHLPTHATLLTSDYPVLDIWQMHQEFDEPEMNLDDYFPSRILIDQHNHQATCFALSQEQFELLSTLSEQPDLEKCCELLSSRGQENCLSAFSSCIEQGFINKVS</sequence>
<feature type="domain" description="Putative DNA-binding" evidence="1">
    <location>
        <begin position="5"/>
        <end position="98"/>
    </location>
</feature>
<dbReference type="eggNOG" id="COG3219">
    <property type="taxonomic scope" value="Bacteria"/>
</dbReference>
<proteinExistence type="predicted"/>
<organism evidence="2 3">
    <name type="scientific">Endozoicomonas numazuensis</name>
    <dbReference type="NCBI Taxonomy" id="1137799"/>
    <lineage>
        <taxon>Bacteria</taxon>
        <taxon>Pseudomonadati</taxon>
        <taxon>Pseudomonadota</taxon>
        <taxon>Gammaproteobacteria</taxon>
        <taxon>Oceanospirillales</taxon>
        <taxon>Endozoicomonadaceae</taxon>
        <taxon>Endozoicomonas</taxon>
    </lineage>
</organism>
<reference evidence="2 3" key="1">
    <citation type="submission" date="2014-06" db="EMBL/GenBank/DDBJ databases">
        <title>Whole Genome Sequences of Three Symbiotic Endozoicomonas Bacteria.</title>
        <authorList>
            <person name="Neave M.J."/>
            <person name="Apprill A."/>
            <person name="Voolstra C.R."/>
        </authorList>
    </citation>
    <scope>NUCLEOTIDE SEQUENCE [LARGE SCALE GENOMIC DNA]</scope>
    <source>
        <strain evidence="2 3">DSM 25634</strain>
    </source>
</reference>
<evidence type="ECO:0000259" key="1">
    <source>
        <dbReference type="Pfam" id="PF09836"/>
    </source>
</evidence>
<protein>
    <recommendedName>
        <fullName evidence="1">Putative DNA-binding domain-containing protein</fullName>
    </recommendedName>
</protein>
<dbReference type="EMBL" id="JOKH01000002">
    <property type="protein sequence ID" value="KEQ18356.1"/>
    <property type="molecule type" value="Genomic_DNA"/>
</dbReference>
<evidence type="ECO:0000313" key="3">
    <source>
        <dbReference type="Proteomes" id="UP000028073"/>
    </source>
</evidence>
<keyword evidence="3" id="KW-1185">Reference proteome</keyword>